<evidence type="ECO:0000313" key="1">
    <source>
        <dbReference type="Proteomes" id="UP000887574"/>
    </source>
</evidence>
<dbReference type="Proteomes" id="UP000887574">
    <property type="component" value="Unplaced"/>
</dbReference>
<reference evidence="2" key="1">
    <citation type="submission" date="2022-11" db="UniProtKB">
        <authorList>
            <consortium name="WormBaseParasite"/>
        </authorList>
    </citation>
    <scope>IDENTIFICATION</scope>
</reference>
<dbReference type="WBParaSite" id="jg25789">
    <property type="protein sequence ID" value="jg25789"/>
    <property type="gene ID" value="jg25789"/>
</dbReference>
<proteinExistence type="predicted"/>
<dbReference type="AlphaFoldDB" id="A0A915E2J1"/>
<protein>
    <submittedName>
        <fullName evidence="2">Uncharacterized protein</fullName>
    </submittedName>
</protein>
<evidence type="ECO:0000313" key="2">
    <source>
        <dbReference type="WBParaSite" id="jg25789"/>
    </source>
</evidence>
<name>A0A915E2J1_9BILA</name>
<sequence length="114" mass="13189">MSDWEADDFDPSAQVADRMVTLVWILSETGGELTEKQKLERQKQSDKEIAMDMFGIESEKQKTWEDLKKPADFSDSMEICQPMTKLQLHTVRDTISKYISAIEKKEEEQKSSNP</sequence>
<keyword evidence="1" id="KW-1185">Reference proteome</keyword>
<accession>A0A915E2J1</accession>
<organism evidence="1 2">
    <name type="scientific">Ditylenchus dipsaci</name>
    <dbReference type="NCBI Taxonomy" id="166011"/>
    <lineage>
        <taxon>Eukaryota</taxon>
        <taxon>Metazoa</taxon>
        <taxon>Ecdysozoa</taxon>
        <taxon>Nematoda</taxon>
        <taxon>Chromadorea</taxon>
        <taxon>Rhabditida</taxon>
        <taxon>Tylenchina</taxon>
        <taxon>Tylenchomorpha</taxon>
        <taxon>Sphaerularioidea</taxon>
        <taxon>Anguinidae</taxon>
        <taxon>Anguininae</taxon>
        <taxon>Ditylenchus</taxon>
    </lineage>
</organism>